<dbReference type="Gene3D" id="2.170.270.10">
    <property type="entry name" value="SET domain"/>
    <property type="match status" value="1"/>
</dbReference>
<dbReference type="AlphaFoldDB" id="A0A5J4VHN7"/>
<gene>
    <name evidence="1" type="ORF">EZS28_022412</name>
</gene>
<dbReference type="PANTHER" id="PTHR12197:SF251">
    <property type="entry name" value="EG:BACR7C10.4 PROTEIN"/>
    <property type="match status" value="1"/>
</dbReference>
<sequence length="143" mass="16522">MTLHLNQEQIPKAIGLGVFMLHSNCNHSCIPNSEAVVYKIPQTSEQLDNEQIEKEFSFSYQGQNLEILREGALLRLVTKRLDDQDQNTKNIVINKGEEITISYLSEDELLLPVSERRRLLLQDYGFECNCPRCQLETINIQKQ</sequence>
<dbReference type="GO" id="GO:0005634">
    <property type="term" value="C:nucleus"/>
    <property type="evidence" value="ECO:0007669"/>
    <property type="project" value="TreeGrafter"/>
</dbReference>
<dbReference type="OrthoDB" id="265717at2759"/>
<dbReference type="EMBL" id="SNRW01006985">
    <property type="protein sequence ID" value="KAA6382062.1"/>
    <property type="molecule type" value="Genomic_DNA"/>
</dbReference>
<proteinExistence type="predicted"/>
<protein>
    <recommendedName>
        <fullName evidence="3">SET domain-containing protein</fullName>
    </recommendedName>
</protein>
<dbReference type="SUPFAM" id="SSF82199">
    <property type="entry name" value="SET domain"/>
    <property type="match status" value="2"/>
</dbReference>
<organism evidence="1 2">
    <name type="scientific">Streblomastix strix</name>
    <dbReference type="NCBI Taxonomy" id="222440"/>
    <lineage>
        <taxon>Eukaryota</taxon>
        <taxon>Metamonada</taxon>
        <taxon>Preaxostyla</taxon>
        <taxon>Oxymonadida</taxon>
        <taxon>Streblomastigidae</taxon>
        <taxon>Streblomastix</taxon>
    </lineage>
</organism>
<evidence type="ECO:0008006" key="3">
    <source>
        <dbReference type="Google" id="ProtNLM"/>
    </source>
</evidence>
<dbReference type="Proteomes" id="UP000324800">
    <property type="component" value="Unassembled WGS sequence"/>
</dbReference>
<evidence type="ECO:0000313" key="2">
    <source>
        <dbReference type="Proteomes" id="UP000324800"/>
    </source>
</evidence>
<dbReference type="InterPro" id="IPR046341">
    <property type="entry name" value="SET_dom_sf"/>
</dbReference>
<accession>A0A5J4VHN7</accession>
<comment type="caution">
    <text evidence="1">The sequence shown here is derived from an EMBL/GenBank/DDBJ whole genome shotgun (WGS) entry which is preliminary data.</text>
</comment>
<dbReference type="CDD" id="cd20071">
    <property type="entry name" value="SET_SMYD"/>
    <property type="match status" value="1"/>
</dbReference>
<reference evidence="1 2" key="1">
    <citation type="submission" date="2019-03" db="EMBL/GenBank/DDBJ databases">
        <title>Single cell metagenomics reveals metabolic interactions within the superorganism composed of flagellate Streblomastix strix and complex community of Bacteroidetes bacteria on its surface.</title>
        <authorList>
            <person name="Treitli S.C."/>
            <person name="Kolisko M."/>
            <person name="Husnik F."/>
            <person name="Keeling P."/>
            <person name="Hampl V."/>
        </authorList>
    </citation>
    <scope>NUCLEOTIDE SEQUENCE [LARGE SCALE GENOMIC DNA]</scope>
    <source>
        <strain evidence="1">ST1C</strain>
    </source>
</reference>
<name>A0A5J4VHN7_9EUKA</name>
<evidence type="ECO:0000313" key="1">
    <source>
        <dbReference type="EMBL" id="KAA6382062.1"/>
    </source>
</evidence>
<dbReference type="PANTHER" id="PTHR12197">
    <property type="entry name" value="HISTONE-LYSINE N-METHYLTRANSFERASE SMYD"/>
    <property type="match status" value="1"/>
</dbReference>
<dbReference type="InterPro" id="IPR050869">
    <property type="entry name" value="H3K4_H4K5_MeTrfase"/>
</dbReference>